<dbReference type="Gene3D" id="1.10.287.950">
    <property type="entry name" value="Methyl-accepting chemotaxis protein"/>
    <property type="match status" value="1"/>
</dbReference>
<evidence type="ECO:0000256" key="1">
    <source>
        <dbReference type="ARBA" id="ARBA00022500"/>
    </source>
</evidence>
<dbReference type="CDD" id="cd06225">
    <property type="entry name" value="HAMP"/>
    <property type="match status" value="1"/>
</dbReference>
<name>S6A2W2_9SPIR</name>
<keyword evidence="9" id="KW-1185">Reference proteome</keyword>
<dbReference type="Pfam" id="PF00015">
    <property type="entry name" value="MCPsignal"/>
    <property type="match status" value="1"/>
</dbReference>
<dbReference type="GO" id="GO:0007165">
    <property type="term" value="P:signal transduction"/>
    <property type="evidence" value="ECO:0007669"/>
    <property type="project" value="UniProtKB-KW"/>
</dbReference>
<dbReference type="InterPro" id="IPR004090">
    <property type="entry name" value="Chemotax_Me-accpt_rcpt"/>
</dbReference>
<dbReference type="PROSITE" id="PS50885">
    <property type="entry name" value="HAMP"/>
    <property type="match status" value="1"/>
</dbReference>
<dbReference type="KEGG" id="tped:TPE_0520"/>
<dbReference type="GO" id="GO:0005886">
    <property type="term" value="C:plasma membrane"/>
    <property type="evidence" value="ECO:0007669"/>
    <property type="project" value="TreeGrafter"/>
</dbReference>
<evidence type="ECO:0000256" key="2">
    <source>
        <dbReference type="ARBA" id="ARBA00029447"/>
    </source>
</evidence>
<evidence type="ECO:0000256" key="4">
    <source>
        <dbReference type="SAM" id="Coils"/>
    </source>
</evidence>
<dbReference type="InterPro" id="IPR051310">
    <property type="entry name" value="MCP_chemotaxis"/>
</dbReference>
<dbReference type="SUPFAM" id="SSF58104">
    <property type="entry name" value="Methyl-accepting chemotaxis protein (MCP) signaling domain"/>
    <property type="match status" value="1"/>
</dbReference>
<dbReference type="PANTHER" id="PTHR43531">
    <property type="entry name" value="PROTEIN ICFG"/>
    <property type="match status" value="1"/>
</dbReference>
<dbReference type="InterPro" id="IPR004089">
    <property type="entry name" value="MCPsignal_dom"/>
</dbReference>
<evidence type="ECO:0000256" key="5">
    <source>
        <dbReference type="SAM" id="Phobius"/>
    </source>
</evidence>
<keyword evidence="4" id="KW-0175">Coiled coil</keyword>
<gene>
    <name evidence="8" type="ORF">TPE_0520</name>
</gene>
<feature type="transmembrane region" description="Helical" evidence="5">
    <location>
        <begin position="292"/>
        <end position="310"/>
    </location>
</feature>
<evidence type="ECO:0000259" key="6">
    <source>
        <dbReference type="PROSITE" id="PS50111"/>
    </source>
</evidence>
<keyword evidence="5" id="KW-1133">Transmembrane helix</keyword>
<dbReference type="RefSeq" id="WP_020964316.1">
    <property type="nucleotide sequence ID" value="NC_022097.1"/>
</dbReference>
<reference evidence="8 9" key="1">
    <citation type="journal article" date="2013" name="PLoS ONE">
        <title>Genome-Wide Relatedness of Treponema pedis, from Gingiva and Necrotic Skin Lesions of Pigs, with the Human Oral Pathogen Treponema denticola.</title>
        <authorList>
            <person name="Svartstrom O."/>
            <person name="Mushtaq M."/>
            <person name="Pringle M."/>
            <person name="Segerman B."/>
        </authorList>
    </citation>
    <scope>NUCLEOTIDE SEQUENCE [LARGE SCALE GENOMIC DNA]</scope>
    <source>
        <strain evidence="8">T A4</strain>
    </source>
</reference>
<evidence type="ECO:0000259" key="7">
    <source>
        <dbReference type="PROSITE" id="PS50885"/>
    </source>
</evidence>
<dbReference type="Proteomes" id="UP000015620">
    <property type="component" value="Chromosome"/>
</dbReference>
<dbReference type="HOGENOM" id="CLU_000445_107_19_12"/>
<protein>
    <submittedName>
        <fullName evidence="8">Methyl-accepting chemotaxis protein</fullName>
    </submittedName>
</protein>
<evidence type="ECO:0000313" key="9">
    <source>
        <dbReference type="Proteomes" id="UP000015620"/>
    </source>
</evidence>
<dbReference type="PANTHER" id="PTHR43531:SF11">
    <property type="entry name" value="METHYL-ACCEPTING CHEMOTAXIS PROTEIN 3"/>
    <property type="match status" value="1"/>
</dbReference>
<dbReference type="InterPro" id="IPR003660">
    <property type="entry name" value="HAMP_dom"/>
</dbReference>
<evidence type="ECO:0000256" key="3">
    <source>
        <dbReference type="PROSITE-ProRule" id="PRU00284"/>
    </source>
</evidence>
<dbReference type="GO" id="GO:0006935">
    <property type="term" value="P:chemotaxis"/>
    <property type="evidence" value="ECO:0007669"/>
    <property type="project" value="UniProtKB-KW"/>
</dbReference>
<dbReference type="STRING" id="1291379.TPE_0520"/>
<keyword evidence="3" id="KW-0807">Transducer</keyword>
<proteinExistence type="inferred from homology"/>
<dbReference type="AlphaFoldDB" id="S6A2W2"/>
<feature type="domain" description="Methyl-accepting transducer" evidence="6">
    <location>
        <begin position="409"/>
        <end position="631"/>
    </location>
</feature>
<dbReference type="OrthoDB" id="362769at2"/>
<feature type="domain" description="HAMP" evidence="7">
    <location>
        <begin position="311"/>
        <end position="362"/>
    </location>
</feature>
<dbReference type="GO" id="GO:0004888">
    <property type="term" value="F:transmembrane signaling receptor activity"/>
    <property type="evidence" value="ECO:0007669"/>
    <property type="project" value="InterPro"/>
</dbReference>
<dbReference type="PATRIC" id="fig|1291379.3.peg.523"/>
<dbReference type="Gene3D" id="6.10.340.10">
    <property type="match status" value="1"/>
</dbReference>
<keyword evidence="1" id="KW-0145">Chemotaxis</keyword>
<evidence type="ECO:0000313" key="8">
    <source>
        <dbReference type="EMBL" id="AGT43016.1"/>
    </source>
</evidence>
<sequence>MTIRFKLTFFTGLTLVLTVACTIGFTVLSVKTKFESRFYESTQGILDSAAIDMETEFIRGFLYAEHWSEDAELIKWINSGESEGDLKINVMDKFKDLALKENIISVFVASVKSQTNYQSDINKTIQTGKLNKNNPSDEWFYTTINLKDKTTFFINENKETGLTGLWINSQIFDKNKKIIGIAGVGLDLNTSIMKVKKVVPSVNSILCLVDEKNNIIISSRDDAFGNDLNNYLSSDMQSVKNFSHIKTWNDKKQGKMIYAEKKATEDFPYRMVFIAPIKDFLPTFFAIAKDSIAVTIIILAVVVAFIALGVRKLSKRIILWGGAFEKLAQGDFTVQINAKKDELGKIGDYINYTAKEIRSSFKQIKTESDTMGSIGEQLFNEMQKAGSAISQIAEDIDELNSEAKEQSHSVSETAATIEQVIQSIQKLNSEIEVQTKSVSESSAAIEQMVANIQSVTNSVRHADKSIESLSSATIDGKNALIEANTISQNIAEQSGQLIEASNVIENIASQTNLLAMNAAIEAAHAGESGKGFAVVADEIRKLAEESSSQGKTISTTLKAVTGEIEMLAKAATLAVEKFTAISEHAEYVKQSAVMVSAAMEEQSKAGSDVLNSMQRINDVTVAVKTGSDEMLMGSKKVTAETKNLDIVTQSVQKRMEEIALGFVQINDSVHEIKMFTEKNKHSIDNLETEMNKFKV</sequence>
<dbReference type="GeneID" id="301089208"/>
<comment type="similarity">
    <text evidence="2">Belongs to the methyl-accepting chemotaxis (MCP) protein family.</text>
</comment>
<organism evidence="8 9">
    <name type="scientific">Treponema pedis str. T A4</name>
    <dbReference type="NCBI Taxonomy" id="1291379"/>
    <lineage>
        <taxon>Bacteria</taxon>
        <taxon>Pseudomonadati</taxon>
        <taxon>Spirochaetota</taxon>
        <taxon>Spirochaetia</taxon>
        <taxon>Spirochaetales</taxon>
        <taxon>Treponemataceae</taxon>
        <taxon>Treponema</taxon>
    </lineage>
</organism>
<dbReference type="PRINTS" id="PR00260">
    <property type="entry name" value="CHEMTRNSDUCR"/>
</dbReference>
<dbReference type="PROSITE" id="PS50111">
    <property type="entry name" value="CHEMOTAXIS_TRANSDUC_2"/>
    <property type="match status" value="1"/>
</dbReference>
<accession>S6A2W2</accession>
<keyword evidence="5" id="KW-0812">Transmembrane</keyword>
<dbReference type="SMART" id="SM00283">
    <property type="entry name" value="MA"/>
    <property type="match status" value="1"/>
</dbReference>
<keyword evidence="5" id="KW-0472">Membrane</keyword>
<feature type="coiled-coil region" evidence="4">
    <location>
        <begin position="382"/>
        <end position="409"/>
    </location>
</feature>
<dbReference type="EMBL" id="CP004120">
    <property type="protein sequence ID" value="AGT43016.1"/>
    <property type="molecule type" value="Genomic_DNA"/>
</dbReference>
<dbReference type="PROSITE" id="PS51257">
    <property type="entry name" value="PROKAR_LIPOPROTEIN"/>
    <property type="match status" value="1"/>
</dbReference>